<comment type="caution">
    <text evidence="9">The sequence shown here is derived from an EMBL/GenBank/DDBJ whole genome shotgun (WGS) entry which is preliminary data.</text>
</comment>
<name>A0A419VWK2_9BACT</name>
<dbReference type="PANTHER" id="PTHR30026:SF20">
    <property type="entry name" value="OUTER MEMBRANE PROTEIN TOLC"/>
    <property type="match status" value="1"/>
</dbReference>
<evidence type="ECO:0000256" key="3">
    <source>
        <dbReference type="ARBA" id="ARBA00022448"/>
    </source>
</evidence>
<comment type="subcellular location">
    <subcellularLocation>
        <location evidence="1">Cell outer membrane</location>
    </subcellularLocation>
</comment>
<protein>
    <submittedName>
        <fullName evidence="9">Outer membrane protein TolC</fullName>
    </submittedName>
</protein>
<dbReference type="PANTHER" id="PTHR30026">
    <property type="entry name" value="OUTER MEMBRANE PROTEIN TOLC"/>
    <property type="match status" value="1"/>
</dbReference>
<dbReference type="GO" id="GO:0015562">
    <property type="term" value="F:efflux transmembrane transporter activity"/>
    <property type="evidence" value="ECO:0007669"/>
    <property type="project" value="InterPro"/>
</dbReference>
<evidence type="ECO:0000256" key="1">
    <source>
        <dbReference type="ARBA" id="ARBA00004442"/>
    </source>
</evidence>
<dbReference type="RefSeq" id="WP_120275218.1">
    <property type="nucleotide sequence ID" value="NZ_RAPN01000004.1"/>
</dbReference>
<dbReference type="EMBL" id="RAPN01000004">
    <property type="protein sequence ID" value="RKD86530.1"/>
    <property type="molecule type" value="Genomic_DNA"/>
</dbReference>
<proteinExistence type="inferred from homology"/>
<sequence length="411" mass="46808">MKSLINTILFSMLLLGSFQASAQEQLDEYLQTAAENNPGLQASFNEYMAALEAVPQVSSLPDPQIAFGYFINPVETRNGPMKFKLSASQMFPWFGTNGAKEDAANQAAKARYELFLEAKSKLFNDVRNTYFNLYFSNTAIAVTHDNLELLSSLQKLAIIKVEAGTSSLVDEYRIEMEIGDLENQLALLRDKLLAQQVMFNKLLNREREDQIDLPDTLWDEDLPLPKADIRDSILSQNHQLLSLDMQQTAWQYKQEAARKEGAPKIMIGIDYTIIGKGENNMSGKDALMLPQVGITIPLYRNKYRSMINEAVYQETAKANEKLNKSNVLETVFEQSWKDFQDADRRITLNKNQAKLARMSIDLLETEYSNTGANFEEILRMERKLLQYKLELEKARSDKQAAVSFVNYLMGK</sequence>
<dbReference type="SUPFAM" id="SSF56954">
    <property type="entry name" value="Outer membrane efflux proteins (OEP)"/>
    <property type="match status" value="1"/>
</dbReference>
<feature type="chain" id="PRO_5019177996" evidence="8">
    <location>
        <begin position="23"/>
        <end position="411"/>
    </location>
</feature>
<keyword evidence="4" id="KW-1134">Transmembrane beta strand</keyword>
<keyword evidence="10" id="KW-1185">Reference proteome</keyword>
<keyword evidence="7" id="KW-0998">Cell outer membrane</keyword>
<dbReference type="GO" id="GO:0009279">
    <property type="term" value="C:cell outer membrane"/>
    <property type="evidence" value="ECO:0007669"/>
    <property type="project" value="UniProtKB-SubCell"/>
</dbReference>
<organism evidence="9 10">
    <name type="scientific">Mangrovibacterium diazotrophicum</name>
    <dbReference type="NCBI Taxonomy" id="1261403"/>
    <lineage>
        <taxon>Bacteria</taxon>
        <taxon>Pseudomonadati</taxon>
        <taxon>Bacteroidota</taxon>
        <taxon>Bacteroidia</taxon>
        <taxon>Marinilabiliales</taxon>
        <taxon>Prolixibacteraceae</taxon>
        <taxon>Mangrovibacterium</taxon>
    </lineage>
</organism>
<feature type="signal peptide" evidence="8">
    <location>
        <begin position="1"/>
        <end position="22"/>
    </location>
</feature>
<dbReference type="GO" id="GO:1990281">
    <property type="term" value="C:efflux pump complex"/>
    <property type="evidence" value="ECO:0007669"/>
    <property type="project" value="TreeGrafter"/>
</dbReference>
<dbReference type="Gene3D" id="1.20.1600.10">
    <property type="entry name" value="Outer membrane efflux proteins (OEP)"/>
    <property type="match status" value="1"/>
</dbReference>
<keyword evidence="5" id="KW-0812">Transmembrane</keyword>
<evidence type="ECO:0000256" key="2">
    <source>
        <dbReference type="ARBA" id="ARBA00007613"/>
    </source>
</evidence>
<reference evidence="9 10" key="1">
    <citation type="submission" date="2018-09" db="EMBL/GenBank/DDBJ databases">
        <title>Genomic Encyclopedia of Archaeal and Bacterial Type Strains, Phase II (KMG-II): from individual species to whole genera.</title>
        <authorList>
            <person name="Goeker M."/>
        </authorList>
    </citation>
    <scope>NUCLEOTIDE SEQUENCE [LARGE SCALE GENOMIC DNA]</scope>
    <source>
        <strain evidence="9 10">DSM 27148</strain>
    </source>
</reference>
<evidence type="ECO:0000256" key="7">
    <source>
        <dbReference type="ARBA" id="ARBA00023237"/>
    </source>
</evidence>
<comment type="similarity">
    <text evidence="2">Belongs to the outer membrane factor (OMF) (TC 1.B.17) family.</text>
</comment>
<keyword evidence="8" id="KW-0732">Signal</keyword>
<dbReference type="OrthoDB" id="1680428at2"/>
<evidence type="ECO:0000313" key="10">
    <source>
        <dbReference type="Proteomes" id="UP000283387"/>
    </source>
</evidence>
<dbReference type="InterPro" id="IPR051906">
    <property type="entry name" value="TolC-like"/>
</dbReference>
<evidence type="ECO:0000256" key="5">
    <source>
        <dbReference type="ARBA" id="ARBA00022692"/>
    </source>
</evidence>
<gene>
    <name evidence="9" type="ORF">BC643_4228</name>
</gene>
<dbReference type="Pfam" id="PF02321">
    <property type="entry name" value="OEP"/>
    <property type="match status" value="1"/>
</dbReference>
<dbReference type="GO" id="GO:0015288">
    <property type="term" value="F:porin activity"/>
    <property type="evidence" value="ECO:0007669"/>
    <property type="project" value="TreeGrafter"/>
</dbReference>
<dbReference type="Proteomes" id="UP000283387">
    <property type="component" value="Unassembled WGS sequence"/>
</dbReference>
<keyword evidence="6" id="KW-0472">Membrane</keyword>
<keyword evidence="3" id="KW-0813">Transport</keyword>
<dbReference type="AlphaFoldDB" id="A0A419VWK2"/>
<evidence type="ECO:0000256" key="6">
    <source>
        <dbReference type="ARBA" id="ARBA00023136"/>
    </source>
</evidence>
<accession>A0A419VWK2</accession>
<evidence type="ECO:0000256" key="4">
    <source>
        <dbReference type="ARBA" id="ARBA00022452"/>
    </source>
</evidence>
<dbReference type="InterPro" id="IPR003423">
    <property type="entry name" value="OMP_efflux"/>
</dbReference>
<evidence type="ECO:0000256" key="8">
    <source>
        <dbReference type="SAM" id="SignalP"/>
    </source>
</evidence>
<evidence type="ECO:0000313" key="9">
    <source>
        <dbReference type="EMBL" id="RKD86530.1"/>
    </source>
</evidence>